<dbReference type="EMBL" id="LJIJ01000023">
    <property type="protein sequence ID" value="ODN05434.1"/>
    <property type="molecule type" value="Genomic_DNA"/>
</dbReference>
<evidence type="ECO:0000313" key="1">
    <source>
        <dbReference type="EMBL" id="ODN05434.1"/>
    </source>
</evidence>
<comment type="caution">
    <text evidence="1">The sequence shown here is derived from an EMBL/GenBank/DDBJ whole genome shotgun (WGS) entry which is preliminary data.</text>
</comment>
<accession>A0A1D2NJK5</accession>
<reference evidence="1 2" key="1">
    <citation type="journal article" date="2016" name="Genome Biol. Evol.">
        <title>Gene Family Evolution Reflects Adaptation to Soil Environmental Stressors in the Genome of the Collembolan Orchesella cincta.</title>
        <authorList>
            <person name="Faddeeva-Vakhrusheva A."/>
            <person name="Derks M.F."/>
            <person name="Anvar S.Y."/>
            <person name="Agamennone V."/>
            <person name="Suring W."/>
            <person name="Smit S."/>
            <person name="van Straalen N.M."/>
            <person name="Roelofs D."/>
        </authorList>
    </citation>
    <scope>NUCLEOTIDE SEQUENCE [LARGE SCALE GENOMIC DNA]</scope>
    <source>
        <tissue evidence="1">Mixed pool</tissue>
    </source>
</reference>
<sequence>MGEMDDSSYCWIDQFPDGIEECLACLFDDPPGSYDSEDSGHEFEAESDLTALFEETWMNLDWGSDIEFNSMPNMVGSSYNWQMDPNASGSFENLIVDTDTINPLQTLLCADANYQIPQAVTYEPANANDVALTPDPVTWTENIPSPVFAIAEKSPKKKKAEKTIPLYARNSEDPDLTKKERNNIKKAQRSKAFHDRRVLRLTTARETFKSSLKEREKEFEELLATVAAMTLKGQEISPEIHQGINYVKESLDDARKIRSHYKLDGKHLMFYPKL</sequence>
<dbReference type="AlphaFoldDB" id="A0A1D2NJK5"/>
<name>A0A1D2NJK5_ORCCI</name>
<proteinExistence type="predicted"/>
<dbReference type="Proteomes" id="UP000094527">
    <property type="component" value="Unassembled WGS sequence"/>
</dbReference>
<evidence type="ECO:0000313" key="2">
    <source>
        <dbReference type="Proteomes" id="UP000094527"/>
    </source>
</evidence>
<protein>
    <submittedName>
        <fullName evidence="1">Uncharacterized protein</fullName>
    </submittedName>
</protein>
<keyword evidence="2" id="KW-1185">Reference proteome</keyword>
<organism evidence="1 2">
    <name type="scientific">Orchesella cincta</name>
    <name type="common">Springtail</name>
    <name type="synonym">Podura cincta</name>
    <dbReference type="NCBI Taxonomy" id="48709"/>
    <lineage>
        <taxon>Eukaryota</taxon>
        <taxon>Metazoa</taxon>
        <taxon>Ecdysozoa</taxon>
        <taxon>Arthropoda</taxon>
        <taxon>Hexapoda</taxon>
        <taxon>Collembola</taxon>
        <taxon>Entomobryomorpha</taxon>
        <taxon>Entomobryoidea</taxon>
        <taxon>Orchesellidae</taxon>
        <taxon>Orchesellinae</taxon>
        <taxon>Orchesella</taxon>
    </lineage>
</organism>
<gene>
    <name evidence="1" type="ORF">Ocin01_01246</name>
</gene>